<feature type="region of interest" description="Disordered" evidence="6">
    <location>
        <begin position="725"/>
        <end position="750"/>
    </location>
</feature>
<accession>A0ABU5NAD5</accession>
<feature type="region of interest" description="Disordered" evidence="6">
    <location>
        <begin position="1"/>
        <end position="30"/>
    </location>
</feature>
<proteinExistence type="predicted"/>
<name>A0ABU5NAD5_9RICK</name>
<evidence type="ECO:0000313" key="8">
    <source>
        <dbReference type="EMBL" id="MEA0970129.1"/>
    </source>
</evidence>
<dbReference type="InterPro" id="IPR020954">
    <property type="entry name" value="Rickettsia_antigen_120kDa"/>
</dbReference>
<evidence type="ECO:0000256" key="5">
    <source>
        <dbReference type="ARBA" id="ARBA00032482"/>
    </source>
</evidence>
<keyword evidence="9" id="KW-1185">Reference proteome</keyword>
<comment type="subcellular location">
    <subcellularLocation>
        <location evidence="1">Cytoplasm</location>
    </subcellularLocation>
</comment>
<sequence>MAIEIFGEGSDWERQGKKEGGARGAGDDGGVYKNKATKVTALIKKDDKIEFNIAEFLGSQLFAATEPGSGATVQLMVTGTNSSKIPGDGSNVYVRSEFFENYTDMFKDMDRNMSEEDRPNQHFRKDGRPLLFGTREIFSSTLSKAFRQQGYQDFDKIAPTSLLMGDFDIHPGNIGVIRNGSEKPRLVRIDYGWAFSNLTKEVHPHSNSKHLPGMGPTNHFREFPRSLKLTPEFVAGLDRAANVDMEKVLDKSFADLEKCYNQEALAKWAKHAMPNIYKDKDIKDIKVDDVKKNLKEVMVNRQKSLKEFSLEIKLGLLIEKGPKGQYQIKNPEELKKLVKDNPQYFEDIASGKKKVRFRDHKLGDKAKTLIKKEIIQIKEVLKVELAEESRAKVVPKKVPPPVPLGKKPLKTIVEPRAQDRVIVPVSKGVGKVMTRSSSPRVTSGGRADPITQAIRDEVLTKQQLYLQQEIAKTIPVGERNHFLDQDLSAFRTFLQTDNGKEKLSSAMQKPETENQLKNIESNGYKEVHTQFQDSFKNVAWVSPPNSKVRFSEIKGDDGQHITSLKETTVQGTTQVALEDGSMRSIKSYRQIEFPKQIEGGKGPAHFSMAVKDENGRNVPEKGAVYFTAHYDDKGKLTEVSSPVPVKFMGKGDDAIGYIERGGKVYTLPVTQGKYKEMMLEVVANKGMGANVSQSVEAEAQDRVTAVKVTPKVAALASDIGNTYKKKMTEHQPKPPTVSRSKGKGNEGMVV</sequence>
<dbReference type="Pfam" id="PF18640">
    <property type="entry name" value="LepB_N"/>
    <property type="match status" value="1"/>
</dbReference>
<feature type="compositionally biased region" description="Basic and acidic residues" evidence="6">
    <location>
        <begin position="11"/>
        <end position="21"/>
    </location>
</feature>
<dbReference type="EMBL" id="JARJFB010000003">
    <property type="protein sequence ID" value="MEA0970129.1"/>
    <property type="molecule type" value="Genomic_DNA"/>
</dbReference>
<protein>
    <recommendedName>
        <fullName evidence="2">Antigenic heat-stable 120 kDa protein</fullName>
    </recommendedName>
    <alternativeName>
        <fullName evidence="4">120 kDa antigen</fullName>
    </alternativeName>
    <alternativeName>
        <fullName evidence="5">Protein PS 120</fullName>
    </alternativeName>
</protein>
<feature type="domain" description="LepB N-terminal" evidence="7">
    <location>
        <begin position="143"/>
        <end position="306"/>
    </location>
</feature>
<comment type="caution">
    <text evidence="8">The sequence shown here is derived from an EMBL/GenBank/DDBJ whole genome shotgun (WGS) entry which is preliminary data.</text>
</comment>
<organism evidence="8 9">
    <name type="scientific">Candidatus Megaera venefica</name>
    <dbReference type="NCBI Taxonomy" id="2055910"/>
    <lineage>
        <taxon>Bacteria</taxon>
        <taxon>Pseudomonadati</taxon>
        <taxon>Pseudomonadota</taxon>
        <taxon>Alphaproteobacteria</taxon>
        <taxon>Rickettsiales</taxon>
        <taxon>Rickettsiaceae</taxon>
        <taxon>Candidatus Megaera</taxon>
    </lineage>
</organism>
<dbReference type="Pfam" id="PF12574">
    <property type="entry name" value="120_Rick_ant"/>
    <property type="match status" value="1"/>
</dbReference>
<reference evidence="8 9" key="1">
    <citation type="submission" date="2023-03" db="EMBL/GenBank/DDBJ databases">
        <title>Host association and intracellularity evolved multiple times independently in the Rickettsiales.</title>
        <authorList>
            <person name="Castelli M."/>
            <person name="Nardi T."/>
            <person name="Gammuto L."/>
            <person name="Bellinzona G."/>
            <person name="Sabaneyeva E."/>
            <person name="Potekhin A."/>
            <person name="Serra V."/>
            <person name="Petroni G."/>
            <person name="Sassera D."/>
        </authorList>
    </citation>
    <scope>NUCLEOTIDE SEQUENCE [LARGE SCALE GENOMIC DNA]</scope>
    <source>
        <strain evidence="8 9">Sr 2-6</strain>
    </source>
</reference>
<dbReference type="InterPro" id="IPR040519">
    <property type="entry name" value="LepB_N"/>
</dbReference>
<evidence type="ECO:0000256" key="3">
    <source>
        <dbReference type="ARBA" id="ARBA00022490"/>
    </source>
</evidence>
<evidence type="ECO:0000256" key="6">
    <source>
        <dbReference type="SAM" id="MobiDB-lite"/>
    </source>
</evidence>
<evidence type="ECO:0000259" key="7">
    <source>
        <dbReference type="Pfam" id="PF18640"/>
    </source>
</evidence>
<evidence type="ECO:0000313" key="9">
    <source>
        <dbReference type="Proteomes" id="UP001291687"/>
    </source>
</evidence>
<keyword evidence="3" id="KW-0963">Cytoplasm</keyword>
<dbReference type="Proteomes" id="UP001291687">
    <property type="component" value="Unassembled WGS sequence"/>
</dbReference>
<evidence type="ECO:0000256" key="2">
    <source>
        <dbReference type="ARBA" id="ARBA00019563"/>
    </source>
</evidence>
<dbReference type="RefSeq" id="WP_322776036.1">
    <property type="nucleotide sequence ID" value="NZ_JARJFB010000003.1"/>
</dbReference>
<gene>
    <name evidence="8" type="ORF">Megvenef_00078</name>
</gene>
<evidence type="ECO:0000256" key="4">
    <source>
        <dbReference type="ARBA" id="ARBA00030482"/>
    </source>
</evidence>
<evidence type="ECO:0000256" key="1">
    <source>
        <dbReference type="ARBA" id="ARBA00004496"/>
    </source>
</evidence>